<feature type="domain" description="Shieldin complex subunit 2 second OB fold" evidence="3">
    <location>
        <begin position="494"/>
        <end position="575"/>
    </location>
</feature>
<dbReference type="Pfam" id="PF21669">
    <property type="entry name" value="SHLD2_OB1"/>
    <property type="match status" value="1"/>
</dbReference>
<dbReference type="Pfam" id="PF15793">
    <property type="entry name" value="SHLD2_C"/>
    <property type="match status" value="1"/>
</dbReference>
<name>A0A8T2IZG5_9PIPI</name>
<comment type="caution">
    <text evidence="4">The sequence shown here is derived from an EMBL/GenBank/DDBJ whole genome shotgun (WGS) entry which is preliminary data.</text>
</comment>
<dbReference type="InterPro" id="IPR029715">
    <property type="entry name" value="FAM35A"/>
</dbReference>
<evidence type="ECO:0000259" key="2">
    <source>
        <dbReference type="Pfam" id="PF21669"/>
    </source>
</evidence>
<evidence type="ECO:0008006" key="6">
    <source>
        <dbReference type="Google" id="ProtNLM"/>
    </source>
</evidence>
<dbReference type="InterPro" id="IPR049507">
    <property type="entry name" value="SHLD2_OB1"/>
</dbReference>
<reference evidence="4" key="1">
    <citation type="thesis" date="2020" institute="ProQuest LLC" country="789 East Eisenhower Parkway, Ann Arbor, MI, USA">
        <title>Comparative Genomics and Chromosome Evolution.</title>
        <authorList>
            <person name="Mudd A.B."/>
        </authorList>
    </citation>
    <scope>NUCLEOTIDE SEQUENCE</scope>
    <source>
        <strain evidence="4">Female2</strain>
        <tissue evidence="4">Blood</tissue>
    </source>
</reference>
<feature type="domain" description="Shieldin complex subunit 2 C-terminal" evidence="1">
    <location>
        <begin position="632"/>
        <end position="795"/>
    </location>
</feature>
<dbReference type="InterPro" id="IPR031589">
    <property type="entry name" value="SHLD2_C"/>
</dbReference>
<dbReference type="InterPro" id="IPR053944">
    <property type="entry name" value="SHLD2_OB2"/>
</dbReference>
<evidence type="ECO:0000259" key="1">
    <source>
        <dbReference type="Pfam" id="PF15793"/>
    </source>
</evidence>
<feature type="domain" description="Shieldin complex subunit 2 first OB fold" evidence="2">
    <location>
        <begin position="330"/>
        <end position="461"/>
    </location>
</feature>
<dbReference type="PANTHER" id="PTHR14495">
    <property type="entry name" value="SHIELDIN COMPLEX SUBUNIT 2"/>
    <property type="match status" value="1"/>
</dbReference>
<evidence type="ECO:0000313" key="4">
    <source>
        <dbReference type="EMBL" id="KAG8436460.1"/>
    </source>
</evidence>
<accession>A0A8T2IZG5</accession>
<proteinExistence type="predicted"/>
<organism evidence="4 5">
    <name type="scientific">Hymenochirus boettgeri</name>
    <name type="common">Congo dwarf clawed frog</name>
    <dbReference type="NCBI Taxonomy" id="247094"/>
    <lineage>
        <taxon>Eukaryota</taxon>
        <taxon>Metazoa</taxon>
        <taxon>Chordata</taxon>
        <taxon>Craniata</taxon>
        <taxon>Vertebrata</taxon>
        <taxon>Euteleostomi</taxon>
        <taxon>Amphibia</taxon>
        <taxon>Batrachia</taxon>
        <taxon>Anura</taxon>
        <taxon>Pipoidea</taxon>
        <taxon>Pipidae</taxon>
        <taxon>Pipinae</taxon>
        <taxon>Hymenochirus</taxon>
    </lineage>
</organism>
<dbReference type="Proteomes" id="UP000812440">
    <property type="component" value="Chromosome 4"/>
</dbReference>
<dbReference type="PANTHER" id="PTHR14495:SF2">
    <property type="entry name" value="SHIELDIN COMPLEX SUBUNIT 2"/>
    <property type="match status" value="1"/>
</dbReference>
<dbReference type="GO" id="GO:0005634">
    <property type="term" value="C:nucleus"/>
    <property type="evidence" value="ECO:0007669"/>
    <property type="project" value="TreeGrafter"/>
</dbReference>
<evidence type="ECO:0000313" key="5">
    <source>
        <dbReference type="Proteomes" id="UP000812440"/>
    </source>
</evidence>
<dbReference type="EMBL" id="JAACNH010000007">
    <property type="protein sequence ID" value="KAG8436460.1"/>
    <property type="molecule type" value="Genomic_DNA"/>
</dbReference>
<gene>
    <name evidence="4" type="ORF">GDO86_007522</name>
</gene>
<sequence>MSDTRTVHVFIGAPAVLRGAQVNPIAESAQTWKEQRFVFEKQQSCLQLHWAIKGTKQPDAAGCHLVHVGSANPQFVKDSNENHGNTSGHSHVLSTVTEGEQCGTTKNVSNLPFIPQCDHKTSNLEKCPDLQNSSLKDYLETSFPNTQKQHSKFETSSTNSSTSANTEFLTVLTCSQTAVYGNEDIYEQGRGIFEDTKMLHTDGDCTFPFDSIVSDENPAVHRMFQKDGEEYSNSSLELFTPVSDHAHMSCRQDINFQKETKSPELKRNNLSENVRMAVYKRQRVSKPFQNCSQSFHKKQNNTKKVKHSDESDIYVPGELQHRVQLTLKSSNPFFLLKHCFDKTKRYNVLVTVVHPCYLKEIQIKTGSSVGSLIPLASIVVLDQSEIERKVLLWRSAAFWTLALHPGDIIMLTDLMVHTDRWNDETLLQSTSRTQLSNLGNCFLLSKESSNFVDCIAVQELVKHISVSHHHLLNIQPKKIQNLNSIPYVMLDKLQPEIMVHSVLKVCGISHLIEYVYHYKGQRQNKVILTVEEVKRHTSIMVLWGASISWCAQIQPKKNHIWDFKYLYTRQNPISGDIELHTTPWSTCECLFNDDQKAVDFKKRYSHHEKSLIKQMDLLALLEDKHSGEIQVKAGISEFEFPIPGQKSIFMDYKTPLYEIVSSLNAITYSGCGKCRRELKTDENNVYEQCFLCLPYNSVKTFYRPALMTVLSGTCEIYVSVPSDVLEKIFLNITANSLDQIVSYRTTLTYGVIVADLCHALLAKTGECYLLNIRSNFSLDENSVPLHQNFYLLDFHLEI</sequence>
<dbReference type="GO" id="GO:0035861">
    <property type="term" value="C:site of double-strand break"/>
    <property type="evidence" value="ECO:0007669"/>
    <property type="project" value="TreeGrafter"/>
</dbReference>
<protein>
    <recommendedName>
        <fullName evidence="6">Shieldin complex subunit 2</fullName>
    </recommendedName>
</protein>
<dbReference type="OrthoDB" id="5963585at2759"/>
<dbReference type="Pfam" id="PF22779">
    <property type="entry name" value="OB_SHLD2_2nd"/>
    <property type="match status" value="1"/>
</dbReference>
<evidence type="ECO:0000259" key="3">
    <source>
        <dbReference type="Pfam" id="PF22779"/>
    </source>
</evidence>
<keyword evidence="5" id="KW-1185">Reference proteome</keyword>
<dbReference type="GO" id="GO:0010569">
    <property type="term" value="P:regulation of double-strand break repair via homologous recombination"/>
    <property type="evidence" value="ECO:0007669"/>
    <property type="project" value="TreeGrafter"/>
</dbReference>
<dbReference type="AlphaFoldDB" id="A0A8T2IZG5"/>